<sequence>MRKSGVLEKYVRVVQDMYEDSVMAVKCAVGTTDWFRVKVGLHQGSALNPFLFAVVMDRLTDEVRQESPWTMMFADDIVICGERRKPVEKSLSLNGVNKTKVSGFRHLLPFVDEKYTLNKNKRAVPLVLSVTRKYYLIQDERNWTDARSYCQSTHTDLAVIKSHEDMIQLQNEADSQQFSSYAWIGMYMNMYGFHWTYGDEPLGSLMFWEDGGPNNRWGDQNCVVITPWGWNDLECYEYRPYICFDETKTGSDRYIYVDDSVEWPDAQTYCRQHYTDLASAKDENENSLLQSIISGRTWIDLIRDGWKWVDQTNFSYVTWISGEPNNYWENENCGYLEMGEAGDSQCSDIMPFFCYSGMFHLTYITLSQTPTAFTI</sequence>
<feature type="domain" description="C-type lectin" evidence="2">
    <location>
        <begin position="249"/>
        <end position="355"/>
    </location>
</feature>
<dbReference type="SUPFAM" id="SSF56436">
    <property type="entry name" value="C-type lectin-like"/>
    <property type="match status" value="2"/>
</dbReference>
<comment type="caution">
    <text evidence="4">The sequence shown here is derived from an EMBL/GenBank/DDBJ whole genome shotgun (WGS) entry which is preliminary data.</text>
</comment>
<feature type="domain" description="C-type lectin" evidence="2">
    <location>
        <begin position="134"/>
        <end position="244"/>
    </location>
</feature>
<protein>
    <submittedName>
        <fullName evidence="4">Secretory phospholipase A2 receptor-like isoform X1</fullName>
    </submittedName>
</protein>
<dbReference type="InterPro" id="IPR018378">
    <property type="entry name" value="C-type_lectin_CS"/>
</dbReference>
<dbReference type="SMART" id="SM00034">
    <property type="entry name" value="CLECT"/>
    <property type="match status" value="2"/>
</dbReference>
<reference evidence="4" key="1">
    <citation type="submission" date="2018-07" db="EMBL/GenBank/DDBJ databases">
        <title>Comparative genomics of catfishes provides insights into carnivory and benthic adaptation.</title>
        <authorList>
            <person name="Zhang Y."/>
            <person name="Wang D."/>
            <person name="Peng Z."/>
            <person name="Zheng S."/>
            <person name="Shao F."/>
            <person name="Tao W."/>
        </authorList>
    </citation>
    <scope>NUCLEOTIDE SEQUENCE</scope>
    <source>
        <strain evidence="4">Chongqing</strain>
    </source>
</reference>
<evidence type="ECO:0000313" key="4">
    <source>
        <dbReference type="EMBL" id="KAI5622887.1"/>
    </source>
</evidence>
<organism evidence="4 5">
    <name type="scientific">Silurus asotus</name>
    <name type="common">Amur catfish</name>
    <name type="synonym">Parasilurus asotus</name>
    <dbReference type="NCBI Taxonomy" id="30991"/>
    <lineage>
        <taxon>Eukaryota</taxon>
        <taxon>Metazoa</taxon>
        <taxon>Chordata</taxon>
        <taxon>Craniata</taxon>
        <taxon>Vertebrata</taxon>
        <taxon>Euteleostomi</taxon>
        <taxon>Actinopterygii</taxon>
        <taxon>Neopterygii</taxon>
        <taxon>Teleostei</taxon>
        <taxon>Ostariophysi</taxon>
        <taxon>Siluriformes</taxon>
        <taxon>Siluridae</taxon>
        <taxon>Silurus</taxon>
    </lineage>
</organism>
<dbReference type="Gene3D" id="3.10.100.10">
    <property type="entry name" value="Mannose-Binding Protein A, subunit A"/>
    <property type="match status" value="2"/>
</dbReference>
<dbReference type="Pfam" id="PF00059">
    <property type="entry name" value="Lectin_C"/>
    <property type="match status" value="2"/>
</dbReference>
<dbReference type="Proteomes" id="UP001205998">
    <property type="component" value="Unassembled WGS sequence"/>
</dbReference>
<evidence type="ECO:0000313" key="5">
    <source>
        <dbReference type="Proteomes" id="UP001205998"/>
    </source>
</evidence>
<evidence type="ECO:0000259" key="3">
    <source>
        <dbReference type="PROSITE" id="PS50878"/>
    </source>
</evidence>
<evidence type="ECO:0000256" key="1">
    <source>
        <dbReference type="ARBA" id="ARBA00023157"/>
    </source>
</evidence>
<dbReference type="InterPro" id="IPR016187">
    <property type="entry name" value="CTDL_fold"/>
</dbReference>
<dbReference type="InterPro" id="IPR001304">
    <property type="entry name" value="C-type_lectin-like"/>
</dbReference>
<gene>
    <name evidence="4" type="ORF">C0J50_17765</name>
</gene>
<keyword evidence="4" id="KW-0675">Receptor</keyword>
<dbReference type="InterPro" id="IPR000477">
    <property type="entry name" value="RT_dom"/>
</dbReference>
<dbReference type="EMBL" id="MU551610">
    <property type="protein sequence ID" value="KAI5622887.1"/>
    <property type="molecule type" value="Genomic_DNA"/>
</dbReference>
<keyword evidence="5" id="KW-1185">Reference proteome</keyword>
<dbReference type="InterPro" id="IPR016186">
    <property type="entry name" value="C-type_lectin-like/link_sf"/>
</dbReference>
<proteinExistence type="predicted"/>
<dbReference type="PANTHER" id="PTHR45784">
    <property type="entry name" value="C-TYPE LECTIN DOMAIN FAMILY 20 MEMBER A-RELATED"/>
    <property type="match status" value="1"/>
</dbReference>
<evidence type="ECO:0000259" key="2">
    <source>
        <dbReference type="PROSITE" id="PS50041"/>
    </source>
</evidence>
<keyword evidence="1" id="KW-1015">Disulfide bond</keyword>
<dbReference type="PROSITE" id="PS50041">
    <property type="entry name" value="C_TYPE_LECTIN_2"/>
    <property type="match status" value="2"/>
</dbReference>
<dbReference type="AlphaFoldDB" id="A0AAD5FPB8"/>
<dbReference type="PROSITE" id="PS50878">
    <property type="entry name" value="RT_POL"/>
    <property type="match status" value="1"/>
</dbReference>
<name>A0AAD5FPB8_SILAS</name>
<dbReference type="PANTHER" id="PTHR45784:SF3">
    <property type="entry name" value="C-TYPE LECTIN DOMAIN FAMILY 4 MEMBER K-LIKE-RELATED"/>
    <property type="match status" value="1"/>
</dbReference>
<accession>A0AAD5FPB8</accession>
<dbReference type="PROSITE" id="PS00615">
    <property type="entry name" value="C_TYPE_LECTIN_1"/>
    <property type="match status" value="1"/>
</dbReference>
<feature type="domain" description="Reverse transcriptase" evidence="3">
    <location>
        <begin position="1"/>
        <end position="188"/>
    </location>
</feature>